<reference evidence="1 2" key="1">
    <citation type="submission" date="2018-06" db="EMBL/GenBank/DDBJ databases">
        <title>Whole genome sequencing of Candida tropicalis (genome annotated by CSBL at Korea University).</title>
        <authorList>
            <person name="Ahn J."/>
        </authorList>
    </citation>
    <scope>NUCLEOTIDE SEQUENCE [LARGE SCALE GENOMIC DNA]</scope>
    <source>
        <strain evidence="1 2">ATCC 20962</strain>
    </source>
</reference>
<evidence type="ECO:0000313" key="1">
    <source>
        <dbReference type="EMBL" id="RCK66015.1"/>
    </source>
</evidence>
<organism evidence="1 2">
    <name type="scientific">Candida viswanathii</name>
    <dbReference type="NCBI Taxonomy" id="5486"/>
    <lineage>
        <taxon>Eukaryota</taxon>
        <taxon>Fungi</taxon>
        <taxon>Dikarya</taxon>
        <taxon>Ascomycota</taxon>
        <taxon>Saccharomycotina</taxon>
        <taxon>Pichiomycetes</taxon>
        <taxon>Debaryomycetaceae</taxon>
        <taxon>Candida/Lodderomyces clade</taxon>
        <taxon>Candida</taxon>
    </lineage>
</organism>
<dbReference type="EMBL" id="QLNQ01000018">
    <property type="protein sequence ID" value="RCK66015.1"/>
    <property type="molecule type" value="Genomic_DNA"/>
</dbReference>
<keyword evidence="2" id="KW-1185">Reference proteome</keyword>
<evidence type="ECO:0000313" key="2">
    <source>
        <dbReference type="Proteomes" id="UP000253472"/>
    </source>
</evidence>
<accession>A0A367YJE4</accession>
<gene>
    <name evidence="1" type="ORF">Cantr_01829</name>
</gene>
<dbReference type="Proteomes" id="UP000253472">
    <property type="component" value="Unassembled WGS sequence"/>
</dbReference>
<name>A0A367YJE4_9ASCO</name>
<proteinExistence type="predicted"/>
<protein>
    <submittedName>
        <fullName evidence="1">Uncharacterized protein</fullName>
    </submittedName>
</protein>
<dbReference type="OrthoDB" id="4085221at2759"/>
<dbReference type="AlphaFoldDB" id="A0A367YJE4"/>
<comment type="caution">
    <text evidence="1">The sequence shown here is derived from an EMBL/GenBank/DDBJ whole genome shotgun (WGS) entry which is preliminary data.</text>
</comment>
<sequence length="83" mass="9267">MVTQRILRVAQLRTATRHWIPIYSRAFSSHQRCVNFQNISEAAIISNDGVFANAAPQVEDPEYFEPTIHGSEDVVTAGPVNRA</sequence>